<dbReference type="NCBIfam" id="TIGR01085">
    <property type="entry name" value="murE"/>
    <property type="match status" value="1"/>
</dbReference>
<dbReference type="GO" id="GO:0051301">
    <property type="term" value="P:cell division"/>
    <property type="evidence" value="ECO:0007669"/>
    <property type="project" value="UniProtKB-KW"/>
</dbReference>
<keyword evidence="5 7" id="KW-0131">Cell cycle</keyword>
<feature type="binding site" evidence="7">
    <location>
        <position position="37"/>
    </location>
    <ligand>
        <name>UDP-N-acetyl-alpha-D-muramoyl-L-alanyl-D-glutamate</name>
        <dbReference type="ChEBI" id="CHEBI:83900"/>
    </ligand>
</feature>
<dbReference type="GO" id="GO:0008360">
    <property type="term" value="P:regulation of cell shape"/>
    <property type="evidence" value="ECO:0007669"/>
    <property type="project" value="UniProtKB-KW"/>
</dbReference>
<dbReference type="NCBIfam" id="NF001126">
    <property type="entry name" value="PRK00139.1-4"/>
    <property type="match status" value="1"/>
</dbReference>
<feature type="binding site" evidence="7">
    <location>
        <position position="392"/>
    </location>
    <ligand>
        <name>meso-2,6-diaminopimelate</name>
        <dbReference type="ChEBI" id="CHEBI:57791"/>
    </ligand>
</feature>
<dbReference type="Gene3D" id="3.90.190.20">
    <property type="entry name" value="Mur ligase, C-terminal domain"/>
    <property type="match status" value="1"/>
</dbReference>
<evidence type="ECO:0000256" key="1">
    <source>
        <dbReference type="ARBA" id="ARBA00005898"/>
    </source>
</evidence>
<feature type="domain" description="Mur ligase central" evidence="12">
    <location>
        <begin position="116"/>
        <end position="316"/>
    </location>
</feature>
<dbReference type="EC" id="6.3.2.13" evidence="7"/>
<feature type="domain" description="Mur ligase C-terminal" evidence="11">
    <location>
        <begin position="339"/>
        <end position="471"/>
    </location>
</feature>
<evidence type="ECO:0000313" key="13">
    <source>
        <dbReference type="EMBL" id="QEM81342.1"/>
    </source>
</evidence>
<keyword evidence="6 7" id="KW-0961">Cell wall biogenesis/degradation</keyword>
<dbReference type="Pfam" id="PF08245">
    <property type="entry name" value="Mur_ligase_M"/>
    <property type="match status" value="1"/>
</dbReference>
<evidence type="ECO:0000259" key="11">
    <source>
        <dbReference type="Pfam" id="PF02875"/>
    </source>
</evidence>
<feature type="compositionally biased region" description="Basic and acidic residues" evidence="9">
    <location>
        <begin position="515"/>
        <end position="536"/>
    </location>
</feature>
<dbReference type="GO" id="GO:0005524">
    <property type="term" value="F:ATP binding"/>
    <property type="evidence" value="ECO:0007669"/>
    <property type="project" value="UniProtKB-UniRule"/>
</dbReference>
<dbReference type="Proteomes" id="UP000324285">
    <property type="component" value="Chromosome"/>
</dbReference>
<feature type="binding site" evidence="7">
    <location>
        <position position="469"/>
    </location>
    <ligand>
        <name>meso-2,6-diaminopimelate</name>
        <dbReference type="ChEBI" id="CHEBI:57791"/>
    </ligand>
</feature>
<dbReference type="RefSeq" id="WP_149284356.1">
    <property type="nucleotide sequence ID" value="NZ_CP038437.2"/>
</dbReference>
<evidence type="ECO:0000256" key="4">
    <source>
        <dbReference type="ARBA" id="ARBA00022984"/>
    </source>
</evidence>
<dbReference type="GO" id="GO:0071555">
    <property type="term" value="P:cell wall organization"/>
    <property type="evidence" value="ECO:0007669"/>
    <property type="project" value="UniProtKB-KW"/>
</dbReference>
<feature type="binding site" evidence="7">
    <location>
        <position position="195"/>
    </location>
    <ligand>
        <name>UDP-N-acetyl-alpha-D-muramoyl-L-alanyl-D-glutamate</name>
        <dbReference type="ChEBI" id="CHEBI:83900"/>
    </ligand>
</feature>
<evidence type="ECO:0000256" key="2">
    <source>
        <dbReference type="ARBA" id="ARBA00022618"/>
    </source>
</evidence>
<evidence type="ECO:0000256" key="3">
    <source>
        <dbReference type="ARBA" id="ARBA00022960"/>
    </source>
</evidence>
<dbReference type="Gene3D" id="3.40.1390.10">
    <property type="entry name" value="MurE/MurF, N-terminal domain"/>
    <property type="match status" value="1"/>
</dbReference>
<comment type="similarity">
    <text evidence="1 7">Belongs to the MurCDEF family. MurE subfamily.</text>
</comment>
<feature type="region of interest" description="Disordered" evidence="9">
    <location>
        <begin position="507"/>
        <end position="536"/>
    </location>
</feature>
<keyword evidence="7" id="KW-0460">Magnesium</keyword>
<dbReference type="PANTHER" id="PTHR23135:SF4">
    <property type="entry name" value="UDP-N-ACETYLMURAMOYL-L-ALANYL-D-GLUTAMATE--2,6-DIAMINOPIMELATE LIGASE MURE HOMOLOG, CHLOROPLASTIC"/>
    <property type="match status" value="1"/>
</dbReference>
<feature type="short sequence motif" description="Meso-diaminopimelate recognition motif" evidence="7">
    <location>
        <begin position="416"/>
        <end position="419"/>
    </location>
</feature>
<keyword evidence="7 13" id="KW-0436">Ligase</keyword>
<reference evidence="13" key="1">
    <citation type="submission" date="2021-02" db="EMBL/GenBank/DDBJ databases">
        <title>Strain Y2R2, a novel species of the genus Halomonas.</title>
        <authorList>
            <person name="Huang H."/>
        </authorList>
    </citation>
    <scope>NUCLEOTIDE SEQUENCE</scope>
    <source>
        <strain evidence="13">Y2R2</strain>
    </source>
</reference>
<dbReference type="InterPro" id="IPR013221">
    <property type="entry name" value="Mur_ligase_cen"/>
</dbReference>
<dbReference type="HAMAP" id="MF_00208">
    <property type="entry name" value="MurE"/>
    <property type="match status" value="1"/>
</dbReference>
<evidence type="ECO:0000256" key="8">
    <source>
        <dbReference type="RuleBase" id="RU004135"/>
    </source>
</evidence>
<comment type="PTM">
    <text evidence="7">Carboxylation is probably crucial for Mg(2+) binding and, consequently, for the gamma-phosphate positioning of ATP.</text>
</comment>
<dbReference type="OrthoDB" id="9800958at2"/>
<dbReference type="Pfam" id="PF01225">
    <property type="entry name" value="Mur_ligase"/>
    <property type="match status" value="1"/>
</dbReference>
<keyword evidence="3 7" id="KW-0133">Cell shape</keyword>
<dbReference type="NCBIfam" id="NF001124">
    <property type="entry name" value="PRK00139.1-2"/>
    <property type="match status" value="1"/>
</dbReference>
<evidence type="ECO:0000256" key="9">
    <source>
        <dbReference type="SAM" id="MobiDB-lite"/>
    </source>
</evidence>
<evidence type="ECO:0000256" key="6">
    <source>
        <dbReference type="ARBA" id="ARBA00023316"/>
    </source>
</evidence>
<dbReference type="SUPFAM" id="SSF53623">
    <property type="entry name" value="MurD-like peptide ligases, catalytic domain"/>
    <property type="match status" value="1"/>
</dbReference>
<comment type="subcellular location">
    <subcellularLocation>
        <location evidence="7 8">Cytoplasm</location>
    </subcellularLocation>
</comment>
<dbReference type="PANTHER" id="PTHR23135">
    <property type="entry name" value="MUR LIGASE FAMILY MEMBER"/>
    <property type="match status" value="1"/>
</dbReference>
<dbReference type="GO" id="GO:0000287">
    <property type="term" value="F:magnesium ion binding"/>
    <property type="evidence" value="ECO:0007669"/>
    <property type="project" value="UniProtKB-UniRule"/>
</dbReference>
<dbReference type="AlphaFoldDB" id="A0A5C1NCE3"/>
<keyword evidence="7" id="KW-0963">Cytoplasm</keyword>
<dbReference type="InterPro" id="IPR000713">
    <property type="entry name" value="Mur_ligase_N"/>
</dbReference>
<evidence type="ECO:0000313" key="14">
    <source>
        <dbReference type="Proteomes" id="UP000324285"/>
    </source>
</evidence>
<feature type="domain" description="Mur ligase N-terminal catalytic" evidence="10">
    <location>
        <begin position="33"/>
        <end position="85"/>
    </location>
</feature>
<feature type="modified residue" description="N6-carboxylysine" evidence="7">
    <location>
        <position position="227"/>
    </location>
</feature>
<gene>
    <name evidence="7" type="primary">murE</name>
    <name evidence="13" type="ORF">E4T21_07175</name>
</gene>
<comment type="catalytic activity">
    <reaction evidence="7">
        <text>UDP-N-acetyl-alpha-D-muramoyl-L-alanyl-D-glutamate + meso-2,6-diaminopimelate + ATP = UDP-N-acetyl-alpha-D-muramoyl-L-alanyl-gamma-D-glutamyl-meso-2,6-diaminopimelate + ADP + phosphate + H(+)</text>
        <dbReference type="Rhea" id="RHEA:23676"/>
        <dbReference type="ChEBI" id="CHEBI:15378"/>
        <dbReference type="ChEBI" id="CHEBI:30616"/>
        <dbReference type="ChEBI" id="CHEBI:43474"/>
        <dbReference type="ChEBI" id="CHEBI:57791"/>
        <dbReference type="ChEBI" id="CHEBI:83900"/>
        <dbReference type="ChEBI" id="CHEBI:83905"/>
        <dbReference type="ChEBI" id="CHEBI:456216"/>
        <dbReference type="EC" id="6.3.2.13"/>
    </reaction>
</comment>
<feature type="binding site" evidence="7">
    <location>
        <begin position="416"/>
        <end position="419"/>
    </location>
    <ligand>
        <name>meso-2,6-diaminopimelate</name>
        <dbReference type="ChEBI" id="CHEBI:57791"/>
    </ligand>
</feature>
<feature type="binding site" evidence="7">
    <location>
        <position position="473"/>
    </location>
    <ligand>
        <name>meso-2,6-diaminopimelate</name>
        <dbReference type="ChEBI" id="CHEBI:57791"/>
    </ligand>
</feature>
<dbReference type="Pfam" id="PF02875">
    <property type="entry name" value="Mur_ligase_C"/>
    <property type="match status" value="1"/>
</dbReference>
<dbReference type="InterPro" id="IPR036615">
    <property type="entry name" value="Mur_ligase_C_dom_sf"/>
</dbReference>
<name>A0A5C1NCE3_9GAMM</name>
<comment type="caution">
    <text evidence="7">Lacks conserved residue(s) required for the propagation of feature annotation.</text>
</comment>
<organism evidence="13 14">
    <name type="scientific">Halomonas binhaiensis</name>
    <dbReference type="NCBI Taxonomy" id="2562282"/>
    <lineage>
        <taxon>Bacteria</taxon>
        <taxon>Pseudomonadati</taxon>
        <taxon>Pseudomonadota</taxon>
        <taxon>Gammaproteobacteria</taxon>
        <taxon>Oceanospirillales</taxon>
        <taxon>Halomonadaceae</taxon>
        <taxon>Halomonas</taxon>
    </lineage>
</organism>
<evidence type="ECO:0000256" key="5">
    <source>
        <dbReference type="ARBA" id="ARBA00023306"/>
    </source>
</evidence>
<dbReference type="InterPro" id="IPR035911">
    <property type="entry name" value="MurE/MurF_N"/>
</dbReference>
<evidence type="ECO:0000259" key="12">
    <source>
        <dbReference type="Pfam" id="PF08245"/>
    </source>
</evidence>
<evidence type="ECO:0000256" key="7">
    <source>
        <dbReference type="HAMAP-Rule" id="MF_00208"/>
    </source>
</evidence>
<dbReference type="GO" id="GO:0005737">
    <property type="term" value="C:cytoplasm"/>
    <property type="evidence" value="ECO:0007669"/>
    <property type="project" value="UniProtKB-SubCell"/>
</dbReference>
<keyword evidence="7" id="KW-0067">ATP-binding</keyword>
<dbReference type="Gene3D" id="3.40.1190.10">
    <property type="entry name" value="Mur-like, catalytic domain"/>
    <property type="match status" value="1"/>
</dbReference>
<dbReference type="InterPro" id="IPR036565">
    <property type="entry name" value="Mur-like_cat_sf"/>
</dbReference>
<keyword evidence="2 7" id="KW-0132">Cell division</keyword>
<feature type="binding site" evidence="7">
    <location>
        <begin position="160"/>
        <end position="161"/>
    </location>
    <ligand>
        <name>UDP-N-acetyl-alpha-D-muramoyl-L-alanyl-D-glutamate</name>
        <dbReference type="ChEBI" id="CHEBI:83900"/>
    </ligand>
</feature>
<dbReference type="GO" id="GO:0009252">
    <property type="term" value="P:peptidoglycan biosynthetic process"/>
    <property type="evidence" value="ECO:0007669"/>
    <property type="project" value="UniProtKB-UniRule"/>
</dbReference>
<keyword evidence="4 7" id="KW-0573">Peptidoglycan synthesis</keyword>
<protein>
    <recommendedName>
        <fullName evidence="7">UDP-N-acetylmuramoyl-L-alanyl-D-glutamate--2,6-diaminopimelate ligase</fullName>
        <ecNumber evidence="7">6.3.2.13</ecNumber>
    </recommendedName>
    <alternativeName>
        <fullName evidence="7">Meso-A2pm-adding enzyme</fullName>
    </alternativeName>
    <alternativeName>
        <fullName evidence="7">Meso-diaminopimelate-adding enzyme</fullName>
    </alternativeName>
    <alternativeName>
        <fullName evidence="7">UDP-MurNAc-L-Ala-D-Glu:meso-diaminopimelate ligase</fullName>
    </alternativeName>
    <alternativeName>
        <fullName evidence="7">UDP-MurNAc-tripeptide synthetase</fullName>
    </alternativeName>
    <alternativeName>
        <fullName evidence="7">UDP-N-acetylmuramyl-tripeptide synthetase</fullName>
    </alternativeName>
</protein>
<comment type="cofactor">
    <cofactor evidence="7">
        <name>Mg(2+)</name>
        <dbReference type="ChEBI" id="CHEBI:18420"/>
    </cofactor>
</comment>
<comment type="pathway">
    <text evidence="7 8">Cell wall biogenesis; peptidoglycan biosynthesis.</text>
</comment>
<evidence type="ECO:0000259" key="10">
    <source>
        <dbReference type="Pfam" id="PF01225"/>
    </source>
</evidence>
<dbReference type="InterPro" id="IPR005761">
    <property type="entry name" value="UDP-N-AcMur-Glu-dNH2Pim_ligase"/>
</dbReference>
<feature type="binding site" evidence="7">
    <location>
        <position position="187"/>
    </location>
    <ligand>
        <name>UDP-N-acetyl-alpha-D-muramoyl-L-alanyl-D-glutamate</name>
        <dbReference type="ChEBI" id="CHEBI:83900"/>
    </ligand>
</feature>
<feature type="binding site" evidence="7">
    <location>
        <position position="193"/>
    </location>
    <ligand>
        <name>UDP-N-acetyl-alpha-D-muramoyl-L-alanyl-D-glutamate</name>
        <dbReference type="ChEBI" id="CHEBI:83900"/>
    </ligand>
</feature>
<sequence>MTLAVAHLVSIMTRRWPECRLPEGLDAQASTTLTTDSRELGTGDVFIAIPGVAADGRDYIYQALNTGVMMVLAEAGGASQSIDDDRVVWLDGLRARLGEFARELYQVPDNMELIGVTGTNGKSSVTHYIAELSLALGVEAGIIGTLGHGRPGGLQQGMLTTPEALALQRQLGELAQAGIYRVAMEVSSHALDQERIAGCRFDAAVFTNLTRDHLDYHGSMAAYAAAKAKLFQQAGLRLAVVNGDDSLARLMLAGVAKEVRVLATGEDESVSLRVLDWNPRLDGQRALIATPEGEKVLVLPLMGRFNLDNVLLAMATLYGMGARLDALFAAAENLTPVPGRMQPVTQEAGDVPTVVIDYAHTPDALENALQGLKAHLPGKGRLWCLVGCGGDRDTGKRPLMAQAAAKLADRVVITDDNPRSEDPATIRAAMLDGLSAADLERTWNIAERAVAIERTIREAGSNDVVLIAGKGHETYQEVHGVRHDFSDLVEARRALSGMVGKAHSAVAEKASSGIAKEDLNGPKERPLHQGHREGDS</sequence>
<dbReference type="SUPFAM" id="SSF53244">
    <property type="entry name" value="MurD-like peptide ligases, peptide-binding domain"/>
    <property type="match status" value="1"/>
</dbReference>
<dbReference type="InterPro" id="IPR004101">
    <property type="entry name" value="Mur_ligase_C"/>
</dbReference>
<comment type="function">
    <text evidence="7">Catalyzes the addition of meso-diaminopimelic acid to the nucleotide precursor UDP-N-acetylmuramoyl-L-alanyl-D-glutamate (UMAG) in the biosynthesis of bacterial cell-wall peptidoglycan.</text>
</comment>
<keyword evidence="14" id="KW-1185">Reference proteome</keyword>
<keyword evidence="7" id="KW-0547">Nucleotide-binding</keyword>
<dbReference type="KEGG" id="hbh:E4T21_07175"/>
<dbReference type="SUPFAM" id="SSF63418">
    <property type="entry name" value="MurE/MurF N-terminal domain"/>
    <property type="match status" value="1"/>
</dbReference>
<accession>A0A5C1NCE3</accession>
<dbReference type="EMBL" id="CP038437">
    <property type="protein sequence ID" value="QEM81342.1"/>
    <property type="molecule type" value="Genomic_DNA"/>
</dbReference>
<dbReference type="GO" id="GO:0008765">
    <property type="term" value="F:UDP-N-acetylmuramoylalanyl-D-glutamate-2,6-diaminopimelate ligase activity"/>
    <property type="evidence" value="ECO:0007669"/>
    <property type="project" value="UniProtKB-UniRule"/>
</dbReference>
<dbReference type="UniPathway" id="UPA00219"/>
<feature type="binding site" evidence="7">
    <location>
        <begin position="118"/>
        <end position="124"/>
    </location>
    <ligand>
        <name>ATP</name>
        <dbReference type="ChEBI" id="CHEBI:30616"/>
    </ligand>
</feature>
<proteinExistence type="inferred from homology"/>